<comment type="subunit">
    <text evidence="9">Homohexamer.</text>
</comment>
<keyword evidence="3 9" id="KW-0548">Nucleotidyltransferase</keyword>
<keyword evidence="2 9" id="KW-0808">Transferase</keyword>
<dbReference type="Proteomes" id="UP000886101">
    <property type="component" value="Unassembled WGS sequence"/>
</dbReference>
<feature type="binding site" evidence="9">
    <location>
        <position position="12"/>
    </location>
    <ligand>
        <name>substrate</name>
    </ligand>
</feature>
<organism evidence="11">
    <name type="scientific">Thermodesulfatator atlanticus</name>
    <dbReference type="NCBI Taxonomy" id="501497"/>
    <lineage>
        <taxon>Bacteria</taxon>
        <taxon>Pseudomonadati</taxon>
        <taxon>Thermodesulfobacteriota</taxon>
        <taxon>Thermodesulfobacteria</taxon>
        <taxon>Thermodesulfobacteriales</taxon>
        <taxon>Thermodesulfatatoraceae</taxon>
        <taxon>Thermodesulfatator</taxon>
    </lineage>
</organism>
<accession>A0A7V5U3K8</accession>
<feature type="binding site" evidence="9">
    <location>
        <begin position="12"/>
        <end position="13"/>
    </location>
    <ligand>
        <name>ATP</name>
        <dbReference type="ChEBI" id="CHEBI:30616"/>
    </ligand>
</feature>
<feature type="binding site" evidence="9">
    <location>
        <position position="104"/>
    </location>
    <ligand>
        <name>ATP</name>
        <dbReference type="ChEBI" id="CHEBI:30616"/>
    </ligand>
</feature>
<dbReference type="InterPro" id="IPR004821">
    <property type="entry name" value="Cyt_trans-like"/>
</dbReference>
<name>A0A7V5U3K8_9BACT</name>
<evidence type="ECO:0000313" key="11">
    <source>
        <dbReference type="EMBL" id="HHI98201.1"/>
    </source>
</evidence>
<dbReference type="UniPathway" id="UPA00241">
    <property type="reaction ID" value="UER00355"/>
</dbReference>
<comment type="similarity">
    <text evidence="9">Belongs to the bacterial CoaD family.</text>
</comment>
<feature type="site" description="Transition state stabilizer" evidence="9">
    <location>
        <position position="20"/>
    </location>
</feature>
<dbReference type="HAMAP" id="MF_00151">
    <property type="entry name" value="PPAT_bact"/>
    <property type="match status" value="1"/>
</dbReference>
<dbReference type="EC" id="2.7.7.3" evidence="9"/>
<dbReference type="PRINTS" id="PR01020">
    <property type="entry name" value="LPSBIOSNTHSS"/>
</dbReference>
<comment type="subcellular location">
    <subcellularLocation>
        <location evidence="9">Cytoplasm</location>
    </subcellularLocation>
</comment>
<keyword evidence="7 9" id="KW-0173">Coenzyme A biosynthesis</keyword>
<keyword evidence="5 9" id="KW-0067">ATP-binding</keyword>
<keyword evidence="6 9" id="KW-0460">Magnesium</keyword>
<feature type="binding site" evidence="9">
    <location>
        <begin position="94"/>
        <end position="96"/>
    </location>
    <ligand>
        <name>ATP</name>
        <dbReference type="ChEBI" id="CHEBI:30616"/>
    </ligand>
</feature>
<comment type="cofactor">
    <cofactor evidence="9">
        <name>Mg(2+)</name>
        <dbReference type="ChEBI" id="CHEBI:18420"/>
    </cofactor>
</comment>
<proteinExistence type="inferred from homology"/>
<evidence type="ECO:0000256" key="5">
    <source>
        <dbReference type="ARBA" id="ARBA00022840"/>
    </source>
</evidence>
<evidence type="ECO:0000256" key="1">
    <source>
        <dbReference type="ARBA" id="ARBA00022490"/>
    </source>
</evidence>
<comment type="pathway">
    <text evidence="9">Cofactor biosynthesis; coenzyme A biosynthesis; CoA from (R)-pantothenate: step 4/5.</text>
</comment>
<evidence type="ECO:0000256" key="3">
    <source>
        <dbReference type="ARBA" id="ARBA00022695"/>
    </source>
</evidence>
<evidence type="ECO:0000256" key="7">
    <source>
        <dbReference type="ARBA" id="ARBA00022993"/>
    </source>
</evidence>
<dbReference type="NCBIfam" id="TIGR01510">
    <property type="entry name" value="coaD_prev_kdtB"/>
    <property type="match status" value="1"/>
</dbReference>
<feature type="binding site" evidence="9">
    <location>
        <position position="79"/>
    </location>
    <ligand>
        <name>substrate</name>
    </ligand>
</feature>
<dbReference type="GO" id="GO:0015937">
    <property type="term" value="P:coenzyme A biosynthetic process"/>
    <property type="evidence" value="ECO:0007669"/>
    <property type="project" value="UniProtKB-UniRule"/>
</dbReference>
<comment type="catalytic activity">
    <reaction evidence="8 9">
        <text>(R)-4'-phosphopantetheine + ATP + H(+) = 3'-dephospho-CoA + diphosphate</text>
        <dbReference type="Rhea" id="RHEA:19801"/>
        <dbReference type="ChEBI" id="CHEBI:15378"/>
        <dbReference type="ChEBI" id="CHEBI:30616"/>
        <dbReference type="ChEBI" id="CHEBI:33019"/>
        <dbReference type="ChEBI" id="CHEBI:57328"/>
        <dbReference type="ChEBI" id="CHEBI:61723"/>
        <dbReference type="EC" id="2.7.7.3"/>
    </reaction>
</comment>
<evidence type="ECO:0000256" key="2">
    <source>
        <dbReference type="ARBA" id="ARBA00022679"/>
    </source>
</evidence>
<dbReference type="PANTHER" id="PTHR21342">
    <property type="entry name" value="PHOSPHOPANTETHEINE ADENYLYLTRANSFERASE"/>
    <property type="match status" value="1"/>
</dbReference>
<keyword evidence="4 9" id="KW-0547">Nucleotide-binding</keyword>
<feature type="binding site" evidence="9">
    <location>
        <position position="44"/>
    </location>
    <ligand>
        <name>substrate</name>
    </ligand>
</feature>
<gene>
    <name evidence="9" type="primary">coaD</name>
    <name evidence="11" type="ORF">ENJ96_10210</name>
</gene>
<dbReference type="SUPFAM" id="SSF52374">
    <property type="entry name" value="Nucleotidylyl transferase"/>
    <property type="match status" value="1"/>
</dbReference>
<dbReference type="GO" id="GO:0005524">
    <property type="term" value="F:ATP binding"/>
    <property type="evidence" value="ECO:0007669"/>
    <property type="project" value="UniProtKB-KW"/>
</dbReference>
<feature type="domain" description="Cytidyltransferase-like" evidence="10">
    <location>
        <begin position="8"/>
        <end position="139"/>
    </location>
</feature>
<evidence type="ECO:0000259" key="10">
    <source>
        <dbReference type="Pfam" id="PF01467"/>
    </source>
</evidence>
<dbReference type="GO" id="GO:0004595">
    <property type="term" value="F:pantetheine-phosphate adenylyltransferase activity"/>
    <property type="evidence" value="ECO:0007669"/>
    <property type="project" value="UniProtKB-UniRule"/>
</dbReference>
<comment type="function">
    <text evidence="9">Reversibly transfers an adenylyl group from ATP to 4'-phosphopantetheine, yielding dephospho-CoA (dPCoA) and pyrophosphate.</text>
</comment>
<comment type="caution">
    <text evidence="11">The sequence shown here is derived from an EMBL/GenBank/DDBJ whole genome shotgun (WGS) entry which is preliminary data.</text>
</comment>
<evidence type="ECO:0000256" key="4">
    <source>
        <dbReference type="ARBA" id="ARBA00022741"/>
    </source>
</evidence>
<dbReference type="EMBL" id="DROK01000301">
    <property type="protein sequence ID" value="HHI98201.1"/>
    <property type="molecule type" value="Genomic_DNA"/>
</dbReference>
<feature type="binding site" evidence="9">
    <location>
        <begin position="129"/>
        <end position="135"/>
    </location>
    <ligand>
        <name>ATP</name>
        <dbReference type="ChEBI" id="CHEBI:30616"/>
    </ligand>
</feature>
<evidence type="ECO:0000256" key="9">
    <source>
        <dbReference type="HAMAP-Rule" id="MF_00151"/>
    </source>
</evidence>
<dbReference type="AlphaFoldDB" id="A0A7V5U3K8"/>
<feature type="binding site" evidence="9">
    <location>
        <position position="93"/>
    </location>
    <ligand>
        <name>substrate</name>
    </ligand>
</feature>
<keyword evidence="1 9" id="KW-0963">Cytoplasm</keyword>
<dbReference type="Pfam" id="PF01467">
    <property type="entry name" value="CTP_transf_like"/>
    <property type="match status" value="1"/>
</dbReference>
<dbReference type="PANTHER" id="PTHR21342:SF1">
    <property type="entry name" value="PHOSPHOPANTETHEINE ADENYLYLTRANSFERASE"/>
    <property type="match status" value="1"/>
</dbReference>
<sequence length="165" mass="18724">MAEETVAVYPGTFDPITNGHIDLIKRALRIFDRLIVAIGENPAKKPLFTLEERLSMVKEAISAFPCRDRIEVESFSGLLVDFAANKGARVIVRGLRAVSDFEYEFQLALMNRRLNRQIETIFLMPGFKWFYISSTIVKEAAKFGGDVSGLVPPNVEEKLREKFRP</sequence>
<dbReference type="InterPro" id="IPR001980">
    <property type="entry name" value="PPAT"/>
</dbReference>
<protein>
    <recommendedName>
        <fullName evidence="9">Phosphopantetheine adenylyltransferase</fullName>
        <ecNumber evidence="9">2.7.7.3</ecNumber>
    </recommendedName>
    <alternativeName>
        <fullName evidence="9">Dephospho-CoA pyrophosphorylase</fullName>
    </alternativeName>
    <alternativeName>
        <fullName evidence="9">Pantetheine-phosphate adenylyltransferase</fullName>
        <shortName evidence="9">PPAT</shortName>
    </alternativeName>
</protein>
<evidence type="ECO:0000256" key="8">
    <source>
        <dbReference type="ARBA" id="ARBA00029346"/>
    </source>
</evidence>
<dbReference type="Gene3D" id="3.40.50.620">
    <property type="entry name" value="HUPs"/>
    <property type="match status" value="1"/>
</dbReference>
<dbReference type="GO" id="GO:0005737">
    <property type="term" value="C:cytoplasm"/>
    <property type="evidence" value="ECO:0007669"/>
    <property type="project" value="UniProtKB-SubCell"/>
</dbReference>
<dbReference type="NCBIfam" id="TIGR00125">
    <property type="entry name" value="cyt_tran_rel"/>
    <property type="match status" value="1"/>
</dbReference>
<dbReference type="InterPro" id="IPR014729">
    <property type="entry name" value="Rossmann-like_a/b/a_fold"/>
</dbReference>
<evidence type="ECO:0000256" key="6">
    <source>
        <dbReference type="ARBA" id="ARBA00022842"/>
    </source>
</evidence>
<reference evidence="11" key="1">
    <citation type="journal article" date="2020" name="mSystems">
        <title>Genome- and Community-Level Interaction Insights into Carbon Utilization and Element Cycling Functions of Hydrothermarchaeota in Hydrothermal Sediment.</title>
        <authorList>
            <person name="Zhou Z."/>
            <person name="Liu Y."/>
            <person name="Xu W."/>
            <person name="Pan J."/>
            <person name="Luo Z.H."/>
            <person name="Li M."/>
        </authorList>
    </citation>
    <scope>NUCLEOTIDE SEQUENCE [LARGE SCALE GENOMIC DNA]</scope>
    <source>
        <strain evidence="11">HyVt-533</strain>
    </source>
</reference>
<dbReference type="CDD" id="cd02163">
    <property type="entry name" value="PPAT"/>
    <property type="match status" value="1"/>
</dbReference>
<feature type="binding site" evidence="9">
    <location>
        <position position="20"/>
    </location>
    <ligand>
        <name>ATP</name>
        <dbReference type="ChEBI" id="CHEBI:30616"/>
    </ligand>
</feature>